<protein>
    <submittedName>
        <fullName evidence="1">Uncharacterized protein</fullName>
    </submittedName>
</protein>
<organism evidence="1 2">
    <name type="scientific">Penicillium oxalicum (strain 114-2 / CGMCC 5302)</name>
    <name type="common">Penicillium decumbens</name>
    <dbReference type="NCBI Taxonomy" id="933388"/>
    <lineage>
        <taxon>Eukaryota</taxon>
        <taxon>Fungi</taxon>
        <taxon>Dikarya</taxon>
        <taxon>Ascomycota</taxon>
        <taxon>Pezizomycotina</taxon>
        <taxon>Eurotiomycetes</taxon>
        <taxon>Eurotiomycetidae</taxon>
        <taxon>Eurotiales</taxon>
        <taxon>Aspergillaceae</taxon>
        <taxon>Penicillium</taxon>
    </lineage>
</organism>
<dbReference type="EMBL" id="KB644408">
    <property type="protein sequence ID" value="EPS25578.1"/>
    <property type="molecule type" value="Genomic_DNA"/>
</dbReference>
<reference evidence="1 2" key="1">
    <citation type="journal article" date="2013" name="PLoS ONE">
        <title>Genomic and secretomic analyses reveal unique features of the lignocellulolytic enzyme system of Penicillium decumbens.</title>
        <authorList>
            <person name="Liu G."/>
            <person name="Zhang L."/>
            <person name="Wei X."/>
            <person name="Zou G."/>
            <person name="Qin Y."/>
            <person name="Ma L."/>
            <person name="Li J."/>
            <person name="Zheng H."/>
            <person name="Wang S."/>
            <person name="Wang C."/>
            <person name="Xun L."/>
            <person name="Zhao G.-P."/>
            <person name="Zhou Z."/>
            <person name="Qu Y."/>
        </authorList>
    </citation>
    <scope>NUCLEOTIDE SEQUENCE [LARGE SCALE GENOMIC DNA]</scope>
    <source>
        <strain evidence="2">114-2 / CGMCC 5302</strain>
    </source>
</reference>
<dbReference type="Proteomes" id="UP000019376">
    <property type="component" value="Unassembled WGS sequence"/>
</dbReference>
<evidence type="ECO:0000313" key="2">
    <source>
        <dbReference type="Proteomes" id="UP000019376"/>
    </source>
</evidence>
<keyword evidence="2" id="KW-1185">Reference proteome</keyword>
<sequence length="13" mass="1409">MGVIDETIFTAPD</sequence>
<dbReference type="HOGENOM" id="CLU_3435981_0_0_1"/>
<name>S8AIJ7_PENO1</name>
<gene>
    <name evidence="1" type="ORF">PDE_00512</name>
</gene>
<accession>S8AIJ7</accession>
<proteinExistence type="predicted"/>
<evidence type="ECO:0000313" key="1">
    <source>
        <dbReference type="EMBL" id="EPS25578.1"/>
    </source>
</evidence>